<accession>A0A0D2GJ14</accession>
<dbReference type="Proteomes" id="UP000053029">
    <property type="component" value="Unassembled WGS sequence"/>
</dbReference>
<dbReference type="EMBL" id="KN846972">
    <property type="protein sequence ID" value="KIW80818.1"/>
    <property type="molecule type" value="Genomic_DNA"/>
</dbReference>
<name>A0A0D2GJ14_9EURO</name>
<evidence type="ECO:0000256" key="1">
    <source>
        <dbReference type="ARBA" id="ARBA00006484"/>
    </source>
</evidence>
<dbReference type="PRINTS" id="PR00081">
    <property type="entry name" value="GDHRDH"/>
</dbReference>
<dbReference type="OrthoDB" id="5371740at2759"/>
<sequence length="124" mass="13212">MSVPEYRDKGPLKVSESLSLERLTGKSVLITGGAGGLGKAYATAFIQSGSYVTIADVNEKLGAETVAELGENSQFIKCDVTNWDDQVRVFEAASKNSPHKSCDIVIANAGIVGHDDIFTLQGEY</sequence>
<dbReference type="PANTHER" id="PTHR43180:SF31">
    <property type="entry name" value="CHAIN DEHYDROGENASE_REDUCTASE, PUTATIVE (AFU_ORTHOLOGUE AFUA_2G16570)-RELATED"/>
    <property type="match status" value="1"/>
</dbReference>
<evidence type="ECO:0000313" key="4">
    <source>
        <dbReference type="Proteomes" id="UP000053029"/>
    </source>
</evidence>
<dbReference type="InterPro" id="IPR036291">
    <property type="entry name" value="NAD(P)-bd_dom_sf"/>
</dbReference>
<evidence type="ECO:0000313" key="3">
    <source>
        <dbReference type="EMBL" id="KIW80818.1"/>
    </source>
</evidence>
<keyword evidence="2" id="KW-0560">Oxidoreductase</keyword>
<dbReference type="PANTHER" id="PTHR43180">
    <property type="entry name" value="3-OXOACYL-(ACYL-CARRIER-PROTEIN) REDUCTASE (AFU_ORTHOLOGUE AFUA_6G11210)"/>
    <property type="match status" value="1"/>
</dbReference>
<dbReference type="HOGENOM" id="CLU_010194_2_19_1"/>
<dbReference type="STRING" id="1442368.A0A0D2GJ14"/>
<proteinExistence type="inferred from homology"/>
<dbReference type="AlphaFoldDB" id="A0A0D2GJ14"/>
<comment type="similarity">
    <text evidence="1">Belongs to the short-chain dehydrogenases/reductases (SDR) family.</text>
</comment>
<dbReference type="GeneID" id="25306925"/>
<dbReference type="Pfam" id="PF00106">
    <property type="entry name" value="adh_short"/>
    <property type="match status" value="1"/>
</dbReference>
<reference evidence="3 4" key="1">
    <citation type="submission" date="2015-01" db="EMBL/GenBank/DDBJ databases">
        <title>The Genome Sequence of Fonsecaea pedrosoi CBS 271.37.</title>
        <authorList>
            <consortium name="The Broad Institute Genomics Platform"/>
            <person name="Cuomo C."/>
            <person name="de Hoog S."/>
            <person name="Gorbushina A."/>
            <person name="Stielow B."/>
            <person name="Teixiera M."/>
            <person name="Abouelleil A."/>
            <person name="Chapman S.B."/>
            <person name="Priest M."/>
            <person name="Young S.K."/>
            <person name="Wortman J."/>
            <person name="Nusbaum C."/>
            <person name="Birren B."/>
        </authorList>
    </citation>
    <scope>NUCLEOTIDE SEQUENCE [LARGE SCALE GENOMIC DNA]</scope>
    <source>
        <strain evidence="3 4">CBS 271.37</strain>
    </source>
</reference>
<dbReference type="InterPro" id="IPR002347">
    <property type="entry name" value="SDR_fam"/>
</dbReference>
<gene>
    <name evidence="3" type="ORF">Z517_07435</name>
</gene>
<dbReference type="RefSeq" id="XP_013284626.1">
    <property type="nucleotide sequence ID" value="XM_013429172.1"/>
</dbReference>
<dbReference type="GO" id="GO:0016491">
    <property type="term" value="F:oxidoreductase activity"/>
    <property type="evidence" value="ECO:0007669"/>
    <property type="project" value="UniProtKB-KW"/>
</dbReference>
<protein>
    <submittedName>
        <fullName evidence="3">Uncharacterized protein</fullName>
    </submittedName>
</protein>
<dbReference type="Gene3D" id="3.40.50.720">
    <property type="entry name" value="NAD(P)-binding Rossmann-like Domain"/>
    <property type="match status" value="1"/>
</dbReference>
<organism evidence="3 4">
    <name type="scientific">Fonsecaea pedrosoi CBS 271.37</name>
    <dbReference type="NCBI Taxonomy" id="1442368"/>
    <lineage>
        <taxon>Eukaryota</taxon>
        <taxon>Fungi</taxon>
        <taxon>Dikarya</taxon>
        <taxon>Ascomycota</taxon>
        <taxon>Pezizomycotina</taxon>
        <taxon>Eurotiomycetes</taxon>
        <taxon>Chaetothyriomycetidae</taxon>
        <taxon>Chaetothyriales</taxon>
        <taxon>Herpotrichiellaceae</taxon>
        <taxon>Fonsecaea</taxon>
    </lineage>
</organism>
<dbReference type="VEuPathDB" id="FungiDB:Z517_07435"/>
<evidence type="ECO:0000256" key="2">
    <source>
        <dbReference type="ARBA" id="ARBA00023002"/>
    </source>
</evidence>
<keyword evidence="4" id="KW-1185">Reference proteome</keyword>
<dbReference type="SUPFAM" id="SSF51735">
    <property type="entry name" value="NAD(P)-binding Rossmann-fold domains"/>
    <property type="match status" value="1"/>
</dbReference>